<gene>
    <name evidence="1" type="ORF">OIU79_008214</name>
</gene>
<accession>A0A9Q0THW8</accession>
<reference evidence="1" key="1">
    <citation type="submission" date="2022-11" db="EMBL/GenBank/DDBJ databases">
        <authorList>
            <person name="Hyden B.L."/>
            <person name="Feng K."/>
            <person name="Yates T."/>
            <person name="Jawdy S."/>
            <person name="Smart L.B."/>
            <person name="Muchero W."/>
        </authorList>
    </citation>
    <scope>NUCLEOTIDE SEQUENCE</scope>
    <source>
        <tissue evidence="1">Shoot tip</tissue>
    </source>
</reference>
<keyword evidence="2" id="KW-1185">Reference proteome</keyword>
<name>A0A9Q0THW8_SALPP</name>
<sequence length="50" mass="5798">MDCQLQLLKGNTSIYARCDIQHALCNLILFYNSQSCKFAFCTMPFCRKSK</sequence>
<dbReference type="Proteomes" id="UP001151532">
    <property type="component" value="Chromosome 1"/>
</dbReference>
<evidence type="ECO:0000313" key="1">
    <source>
        <dbReference type="EMBL" id="KAJ6711947.1"/>
    </source>
</evidence>
<organism evidence="1 2">
    <name type="scientific">Salix purpurea</name>
    <name type="common">Purple osier willow</name>
    <dbReference type="NCBI Taxonomy" id="77065"/>
    <lineage>
        <taxon>Eukaryota</taxon>
        <taxon>Viridiplantae</taxon>
        <taxon>Streptophyta</taxon>
        <taxon>Embryophyta</taxon>
        <taxon>Tracheophyta</taxon>
        <taxon>Spermatophyta</taxon>
        <taxon>Magnoliopsida</taxon>
        <taxon>eudicotyledons</taxon>
        <taxon>Gunneridae</taxon>
        <taxon>Pentapetalae</taxon>
        <taxon>rosids</taxon>
        <taxon>fabids</taxon>
        <taxon>Malpighiales</taxon>
        <taxon>Salicaceae</taxon>
        <taxon>Saliceae</taxon>
        <taxon>Salix</taxon>
    </lineage>
</organism>
<protein>
    <submittedName>
        <fullName evidence="1">Uncharacterized protein</fullName>
    </submittedName>
</protein>
<dbReference type="AlphaFoldDB" id="A0A9Q0THW8"/>
<proteinExistence type="predicted"/>
<dbReference type="EMBL" id="JAPFFK010000015">
    <property type="protein sequence ID" value="KAJ6711947.1"/>
    <property type="molecule type" value="Genomic_DNA"/>
</dbReference>
<evidence type="ECO:0000313" key="2">
    <source>
        <dbReference type="Proteomes" id="UP001151532"/>
    </source>
</evidence>
<comment type="caution">
    <text evidence="1">The sequence shown here is derived from an EMBL/GenBank/DDBJ whole genome shotgun (WGS) entry which is preliminary data.</text>
</comment>
<reference evidence="1" key="2">
    <citation type="journal article" date="2023" name="Int. J. Mol. Sci.">
        <title>De Novo Assembly and Annotation of 11 Diverse Shrub Willow (Salix) Genomes Reveals Novel Gene Organization in Sex-Linked Regions.</title>
        <authorList>
            <person name="Hyden B."/>
            <person name="Feng K."/>
            <person name="Yates T.B."/>
            <person name="Jawdy S."/>
            <person name="Cereghino C."/>
            <person name="Smart L.B."/>
            <person name="Muchero W."/>
        </authorList>
    </citation>
    <scope>NUCLEOTIDE SEQUENCE</scope>
    <source>
        <tissue evidence="1">Shoot tip</tissue>
    </source>
</reference>